<feature type="binding site" evidence="11">
    <location>
        <position position="123"/>
    </location>
    <ligand>
        <name>ATP</name>
        <dbReference type="ChEBI" id="CHEBI:30616"/>
    </ligand>
</feature>
<comment type="catalytic activity">
    <reaction evidence="9">
        <text>L-threonyl-[protein] + ATP = O-phospho-L-threonyl-[protein] + ADP + H(+)</text>
        <dbReference type="Rhea" id="RHEA:46608"/>
        <dbReference type="Rhea" id="RHEA-COMP:11060"/>
        <dbReference type="Rhea" id="RHEA-COMP:11605"/>
        <dbReference type="ChEBI" id="CHEBI:15378"/>
        <dbReference type="ChEBI" id="CHEBI:30013"/>
        <dbReference type="ChEBI" id="CHEBI:30616"/>
        <dbReference type="ChEBI" id="CHEBI:61977"/>
        <dbReference type="ChEBI" id="CHEBI:456216"/>
        <dbReference type="EC" id="2.7.11.24"/>
    </reaction>
</comment>
<keyword evidence="3" id="KW-0723">Serine/threonine-protein kinase</keyword>
<accession>A0AA87ZTM5</accession>
<comment type="catalytic activity">
    <reaction evidence="10">
        <text>L-seryl-[protein] + ATP = O-phospho-L-seryl-[protein] + ADP + H(+)</text>
        <dbReference type="Rhea" id="RHEA:17989"/>
        <dbReference type="Rhea" id="RHEA-COMP:9863"/>
        <dbReference type="Rhea" id="RHEA-COMP:11604"/>
        <dbReference type="ChEBI" id="CHEBI:15378"/>
        <dbReference type="ChEBI" id="CHEBI:29999"/>
        <dbReference type="ChEBI" id="CHEBI:30616"/>
        <dbReference type="ChEBI" id="CHEBI:83421"/>
        <dbReference type="ChEBI" id="CHEBI:456216"/>
        <dbReference type="EC" id="2.7.11.24"/>
    </reaction>
</comment>
<dbReference type="AlphaFoldDB" id="A0AA87ZTM5"/>
<feature type="compositionally biased region" description="Polar residues" evidence="12">
    <location>
        <begin position="440"/>
        <end position="457"/>
    </location>
</feature>
<dbReference type="FunFam" id="3.30.200.20:FF:000046">
    <property type="entry name" value="Mitogen-activated protein kinase"/>
    <property type="match status" value="1"/>
</dbReference>
<sequence length="522" mass="59271">MEAFRRWFQHISSSSSSSSSFNGVVLAPSESDDQDQKDSNSIIIREFDIKLLKPISVPHRTTTNHRAVFMELDPHKIMLDKEFFTEYGEASQYEIQEVVGKGSYGVVASAIDTHTGEKVAIKKINDVFEHVSDSTRILREIKLLRMLKHPDIVEIKHVMLPPCRREFKDLYVVFELMESDLHHVIKANDDLTPEHYQFFLYQLLRALKYIHTANVFHRDLKPKNILANADCKLKICDFGLARAAFNDAPSTVFWTDYVATRWYRAPELCGSFFSKYTPAIDIWSIGCIFAEMLTGKPLFPGKNVVNQLELITDMLGTPSAESISRALADPYFYGLANLEHEPSKQPISKLEFDFERRKLTKDDVRELIYRELTDFRISSKDASRVPPSGIDQFKLQFAHLEEKYCNGERSTRFERKHASSLPRERICVPIDDDDEHNSNGKKNTGVSLGRATLQSSPLEKPESAYGYAPVIPNGSCKPNNSPHSLLKSASISASKWEDNSIAVANMKRQSACVDLSDSAHPK</sequence>
<dbReference type="Pfam" id="PF00069">
    <property type="entry name" value="Pkinase"/>
    <property type="match status" value="1"/>
</dbReference>
<keyword evidence="15" id="KW-1185">Reference proteome</keyword>
<evidence type="ECO:0000256" key="9">
    <source>
        <dbReference type="ARBA" id="ARBA00047592"/>
    </source>
</evidence>
<dbReference type="PROSITE" id="PS01351">
    <property type="entry name" value="MAPK"/>
    <property type="match status" value="1"/>
</dbReference>
<evidence type="ECO:0000256" key="7">
    <source>
        <dbReference type="ARBA" id="ARBA00022777"/>
    </source>
</evidence>
<evidence type="ECO:0000256" key="5">
    <source>
        <dbReference type="ARBA" id="ARBA00022679"/>
    </source>
</evidence>
<dbReference type="SMART" id="SM00220">
    <property type="entry name" value="S_TKc"/>
    <property type="match status" value="1"/>
</dbReference>
<evidence type="ECO:0000313" key="15">
    <source>
        <dbReference type="Proteomes" id="UP001187192"/>
    </source>
</evidence>
<evidence type="ECO:0000313" key="14">
    <source>
        <dbReference type="EMBL" id="GMN43424.1"/>
    </source>
</evidence>
<dbReference type="FunFam" id="1.10.510.10:FF:000624">
    <property type="entry name" value="Mitogen-activated protein kinase"/>
    <property type="match status" value="1"/>
</dbReference>
<evidence type="ECO:0000256" key="3">
    <source>
        <dbReference type="ARBA" id="ARBA00022527"/>
    </source>
</evidence>
<evidence type="ECO:0000256" key="1">
    <source>
        <dbReference type="ARBA" id="ARBA00008832"/>
    </source>
</evidence>
<dbReference type="PANTHER" id="PTHR24055">
    <property type="entry name" value="MITOGEN-ACTIVATED PROTEIN KINASE"/>
    <property type="match status" value="1"/>
</dbReference>
<keyword evidence="8 11" id="KW-0067">ATP-binding</keyword>
<comment type="similarity">
    <text evidence="1">Belongs to the protein kinase superfamily. CMGC Ser/Thr protein kinase family. MAP kinase subfamily.</text>
</comment>
<dbReference type="EMBL" id="BTGU01000016">
    <property type="protein sequence ID" value="GMN43424.1"/>
    <property type="molecule type" value="Genomic_DNA"/>
</dbReference>
<feature type="region of interest" description="Disordered" evidence="12">
    <location>
        <begin position="13"/>
        <end position="38"/>
    </location>
</feature>
<evidence type="ECO:0000256" key="6">
    <source>
        <dbReference type="ARBA" id="ARBA00022741"/>
    </source>
</evidence>
<name>A0AA87ZTM5_FICCA</name>
<gene>
    <name evidence="14" type="ORF">TIFTF001_012625</name>
</gene>
<dbReference type="Proteomes" id="UP001187192">
    <property type="component" value="Unassembled WGS sequence"/>
</dbReference>
<keyword evidence="5" id="KW-0808">Transferase</keyword>
<dbReference type="PROSITE" id="PS00107">
    <property type="entry name" value="PROTEIN_KINASE_ATP"/>
    <property type="match status" value="1"/>
</dbReference>
<dbReference type="InterPro" id="IPR011009">
    <property type="entry name" value="Kinase-like_dom_sf"/>
</dbReference>
<dbReference type="InterPro" id="IPR000719">
    <property type="entry name" value="Prot_kinase_dom"/>
</dbReference>
<dbReference type="SUPFAM" id="SSF56112">
    <property type="entry name" value="Protein kinase-like (PK-like)"/>
    <property type="match status" value="1"/>
</dbReference>
<evidence type="ECO:0000256" key="4">
    <source>
        <dbReference type="ARBA" id="ARBA00022553"/>
    </source>
</evidence>
<feature type="region of interest" description="Disordered" evidence="12">
    <location>
        <begin position="429"/>
        <end position="461"/>
    </location>
</feature>
<evidence type="ECO:0000256" key="2">
    <source>
        <dbReference type="ARBA" id="ARBA00012411"/>
    </source>
</evidence>
<dbReference type="EC" id="2.7.11.24" evidence="2"/>
<dbReference type="Gene3D" id="3.30.200.20">
    <property type="entry name" value="Phosphorylase Kinase, domain 1"/>
    <property type="match status" value="1"/>
</dbReference>
<dbReference type="GO" id="GO:0005524">
    <property type="term" value="F:ATP binding"/>
    <property type="evidence" value="ECO:0007669"/>
    <property type="project" value="UniProtKB-UniRule"/>
</dbReference>
<evidence type="ECO:0000256" key="10">
    <source>
        <dbReference type="ARBA" id="ARBA00048312"/>
    </source>
</evidence>
<proteinExistence type="inferred from homology"/>
<organism evidence="14 15">
    <name type="scientific">Ficus carica</name>
    <name type="common">Common fig</name>
    <dbReference type="NCBI Taxonomy" id="3494"/>
    <lineage>
        <taxon>Eukaryota</taxon>
        <taxon>Viridiplantae</taxon>
        <taxon>Streptophyta</taxon>
        <taxon>Embryophyta</taxon>
        <taxon>Tracheophyta</taxon>
        <taxon>Spermatophyta</taxon>
        <taxon>Magnoliopsida</taxon>
        <taxon>eudicotyledons</taxon>
        <taxon>Gunneridae</taxon>
        <taxon>Pentapetalae</taxon>
        <taxon>rosids</taxon>
        <taxon>fabids</taxon>
        <taxon>Rosales</taxon>
        <taxon>Moraceae</taxon>
        <taxon>Ficeae</taxon>
        <taxon>Ficus</taxon>
    </lineage>
</organism>
<keyword evidence="7" id="KW-0418">Kinase</keyword>
<dbReference type="InterPro" id="IPR050117">
    <property type="entry name" value="MAPK"/>
</dbReference>
<comment type="caution">
    <text evidence="14">The sequence shown here is derived from an EMBL/GenBank/DDBJ whole genome shotgun (WGS) entry which is preliminary data.</text>
</comment>
<dbReference type="InterPro" id="IPR003527">
    <property type="entry name" value="MAP_kinase_CS"/>
</dbReference>
<keyword evidence="6 11" id="KW-0547">Nucleotide-binding</keyword>
<dbReference type="PROSITE" id="PS50011">
    <property type="entry name" value="PROTEIN_KINASE_DOM"/>
    <property type="match status" value="1"/>
</dbReference>
<dbReference type="GO" id="GO:0004707">
    <property type="term" value="F:MAP kinase activity"/>
    <property type="evidence" value="ECO:0007669"/>
    <property type="project" value="UniProtKB-EC"/>
</dbReference>
<evidence type="ECO:0000259" key="13">
    <source>
        <dbReference type="PROSITE" id="PS50011"/>
    </source>
</evidence>
<reference evidence="14" key="1">
    <citation type="submission" date="2023-07" db="EMBL/GenBank/DDBJ databases">
        <title>draft genome sequence of fig (Ficus carica).</title>
        <authorList>
            <person name="Takahashi T."/>
            <person name="Nishimura K."/>
        </authorList>
    </citation>
    <scope>NUCLEOTIDE SEQUENCE</scope>
</reference>
<evidence type="ECO:0000256" key="8">
    <source>
        <dbReference type="ARBA" id="ARBA00022840"/>
    </source>
</evidence>
<evidence type="ECO:0000256" key="12">
    <source>
        <dbReference type="SAM" id="MobiDB-lite"/>
    </source>
</evidence>
<dbReference type="InterPro" id="IPR017441">
    <property type="entry name" value="Protein_kinase_ATP_BS"/>
</dbReference>
<dbReference type="Gene3D" id="1.10.510.10">
    <property type="entry name" value="Transferase(Phosphotransferase) domain 1"/>
    <property type="match status" value="1"/>
</dbReference>
<evidence type="ECO:0000256" key="11">
    <source>
        <dbReference type="PROSITE-ProRule" id="PRU10141"/>
    </source>
</evidence>
<keyword evidence="4" id="KW-0597">Phosphoprotein</keyword>
<protein>
    <recommendedName>
        <fullName evidence="2">mitogen-activated protein kinase</fullName>
        <ecNumber evidence="2">2.7.11.24</ecNumber>
    </recommendedName>
</protein>
<feature type="domain" description="Protein kinase" evidence="13">
    <location>
        <begin position="93"/>
        <end position="376"/>
    </location>
</feature>